<evidence type="ECO:0000313" key="2">
    <source>
        <dbReference type="EMBL" id="SER14199.1"/>
    </source>
</evidence>
<dbReference type="Pfam" id="PF12098">
    <property type="entry name" value="DUF3574"/>
    <property type="match status" value="1"/>
</dbReference>
<proteinExistence type="predicted"/>
<name>A0A1H9LSF1_9GAMM</name>
<evidence type="ECO:0000256" key="1">
    <source>
        <dbReference type="SAM" id="SignalP"/>
    </source>
</evidence>
<feature type="chain" id="PRO_5011525903" description="DUF3574 domain-containing protein" evidence="1">
    <location>
        <begin position="25"/>
        <end position="149"/>
    </location>
</feature>
<keyword evidence="1" id="KW-0732">Signal</keyword>
<dbReference type="STRING" id="489703.SAMN04488038_11725"/>
<dbReference type="EMBL" id="FOFS01000017">
    <property type="protein sequence ID" value="SER14199.1"/>
    <property type="molecule type" value="Genomic_DNA"/>
</dbReference>
<feature type="signal peptide" evidence="1">
    <location>
        <begin position="1"/>
        <end position="24"/>
    </location>
</feature>
<dbReference type="InterPro" id="IPR021957">
    <property type="entry name" value="DUF3574"/>
</dbReference>
<gene>
    <name evidence="2" type="ORF">SAMN04488038_11725</name>
</gene>
<dbReference type="Proteomes" id="UP000199233">
    <property type="component" value="Unassembled WGS sequence"/>
</dbReference>
<protein>
    <recommendedName>
        <fullName evidence="4">DUF3574 domain-containing protein</fullName>
    </recommendedName>
</protein>
<reference evidence="3" key="1">
    <citation type="submission" date="2016-10" db="EMBL/GenBank/DDBJ databases">
        <authorList>
            <person name="Varghese N."/>
            <person name="Submissions S."/>
        </authorList>
    </citation>
    <scope>NUCLEOTIDE SEQUENCE [LARGE SCALE GENOMIC DNA]</scope>
    <source>
        <strain evidence="3">DSM 25927</strain>
    </source>
</reference>
<evidence type="ECO:0008006" key="4">
    <source>
        <dbReference type="Google" id="ProtNLM"/>
    </source>
</evidence>
<evidence type="ECO:0000313" key="3">
    <source>
        <dbReference type="Proteomes" id="UP000199233"/>
    </source>
</evidence>
<sequence>MMPRKLRWILLCCLGLLLAGPLAAAPDATLHDDPAHPAAAPHWLRTELYFGMRPADRPRQLVSTAQWRKFLDEEVSPRFPDGLSVLEVYGQWRGKDQREIQRLPSKLLVLLHPDTPDSAAKIEAIRQAWKQRTGDQSVLRVTQAVEVSF</sequence>
<accession>A0A1H9LSF1</accession>
<organism evidence="2 3">
    <name type="scientific">Solimonas aquatica</name>
    <dbReference type="NCBI Taxonomy" id="489703"/>
    <lineage>
        <taxon>Bacteria</taxon>
        <taxon>Pseudomonadati</taxon>
        <taxon>Pseudomonadota</taxon>
        <taxon>Gammaproteobacteria</taxon>
        <taxon>Nevskiales</taxon>
        <taxon>Nevskiaceae</taxon>
        <taxon>Solimonas</taxon>
    </lineage>
</organism>
<keyword evidence="3" id="KW-1185">Reference proteome</keyword>
<dbReference type="AlphaFoldDB" id="A0A1H9LSF1"/>